<dbReference type="InterPro" id="IPR000150">
    <property type="entry name" value="Cof"/>
</dbReference>
<dbReference type="SUPFAM" id="SSF56784">
    <property type="entry name" value="HAD-like"/>
    <property type="match status" value="1"/>
</dbReference>
<dbReference type="Pfam" id="PF08282">
    <property type="entry name" value="Hydrolase_3"/>
    <property type="match status" value="1"/>
</dbReference>
<name>A0A7Z0PFN2_9FUSO</name>
<dbReference type="PROSITE" id="PS01229">
    <property type="entry name" value="COF_2"/>
    <property type="match status" value="1"/>
</dbReference>
<dbReference type="GO" id="GO:0000287">
    <property type="term" value="F:magnesium ion binding"/>
    <property type="evidence" value="ECO:0007669"/>
    <property type="project" value="TreeGrafter"/>
</dbReference>
<keyword evidence="1" id="KW-0378">Hydrolase</keyword>
<dbReference type="Gene3D" id="3.30.1240.10">
    <property type="match status" value="1"/>
</dbReference>
<comment type="caution">
    <text evidence="1">The sequence shown here is derived from an EMBL/GenBank/DDBJ whole genome shotgun (WGS) entry which is preliminary data.</text>
</comment>
<keyword evidence="2" id="KW-1185">Reference proteome</keyword>
<reference evidence="1 2" key="1">
    <citation type="submission" date="2020-05" db="EMBL/GenBank/DDBJ databases">
        <title>Streptobacillus felis strain LHL191014123.</title>
        <authorList>
            <person name="Fawzy A."/>
            <person name="Rau J."/>
            <person name="Risse K."/>
            <person name="Schauerte N."/>
            <person name="Geiger C."/>
            <person name="Blom J."/>
            <person name="Imirzalioglu C."/>
            <person name="Falgenhauer J."/>
            <person name="Bach A."/>
            <person name="Herden C."/>
            <person name="Eisenberg T."/>
        </authorList>
    </citation>
    <scope>NUCLEOTIDE SEQUENCE [LARGE SCALE GENOMIC DNA]</scope>
    <source>
        <strain evidence="1 2">LHL191014123</strain>
    </source>
</reference>
<evidence type="ECO:0000313" key="2">
    <source>
        <dbReference type="Proteomes" id="UP000526184"/>
    </source>
</evidence>
<accession>A0A7Z0PFN2</accession>
<dbReference type="InterPro" id="IPR006379">
    <property type="entry name" value="HAD-SF_hydro_IIB"/>
</dbReference>
<dbReference type="InterPro" id="IPR023214">
    <property type="entry name" value="HAD_sf"/>
</dbReference>
<dbReference type="SFLD" id="SFLDS00003">
    <property type="entry name" value="Haloacid_Dehalogenase"/>
    <property type="match status" value="1"/>
</dbReference>
<protein>
    <submittedName>
        <fullName evidence="1">Cof-type HAD-IIB family hydrolase</fullName>
    </submittedName>
</protein>
<dbReference type="GO" id="GO:0016791">
    <property type="term" value="F:phosphatase activity"/>
    <property type="evidence" value="ECO:0007669"/>
    <property type="project" value="TreeGrafter"/>
</dbReference>
<dbReference type="PANTHER" id="PTHR10000">
    <property type="entry name" value="PHOSPHOSERINE PHOSPHATASE"/>
    <property type="match status" value="1"/>
</dbReference>
<dbReference type="GO" id="GO:0005829">
    <property type="term" value="C:cytosol"/>
    <property type="evidence" value="ECO:0007669"/>
    <property type="project" value="TreeGrafter"/>
</dbReference>
<sequence>MDKIKLISFDLDGTILKDSKLSKGVIDAFHKLEKSDIKLVVNTGRSIDSLQEMFETLKLSGKNNYAILTTGAVVQNIDTKEILKHFHLNISDYIYIKNSLKNEYDLSVYTPNKLYYVNEIFPEIIEDNEILSMEIEKFDENKEIEISRVNIMGSSEKLDIFEKTHDKKFLKDYYYVRNIPISIEILNKKASKGNGLKAYMDKLGIKPSEAIAIGDGNNDISMFKVVEHSVAMGNASSEVKSHAKYVTDSIDNDGFVKMLEMFNLI</sequence>
<dbReference type="RefSeq" id="WP_180136346.1">
    <property type="nucleotide sequence ID" value="NZ_JABMKT010000041.1"/>
</dbReference>
<dbReference type="NCBIfam" id="TIGR00099">
    <property type="entry name" value="Cof-subfamily"/>
    <property type="match status" value="1"/>
</dbReference>
<dbReference type="EMBL" id="JABMKT010000041">
    <property type="protein sequence ID" value="NYV28393.1"/>
    <property type="molecule type" value="Genomic_DNA"/>
</dbReference>
<dbReference type="Proteomes" id="UP000526184">
    <property type="component" value="Unassembled WGS sequence"/>
</dbReference>
<proteinExistence type="predicted"/>
<gene>
    <name evidence="1" type="ORF">HP397_06205</name>
</gene>
<dbReference type="SFLD" id="SFLDG01140">
    <property type="entry name" value="C2.B:_Phosphomannomutase_and_P"/>
    <property type="match status" value="1"/>
</dbReference>
<dbReference type="NCBIfam" id="TIGR01484">
    <property type="entry name" value="HAD-SF-IIB"/>
    <property type="match status" value="1"/>
</dbReference>
<dbReference type="PANTHER" id="PTHR10000:SF8">
    <property type="entry name" value="HAD SUPERFAMILY HYDROLASE-LIKE, TYPE 3"/>
    <property type="match status" value="1"/>
</dbReference>
<dbReference type="InterPro" id="IPR036412">
    <property type="entry name" value="HAD-like_sf"/>
</dbReference>
<dbReference type="AlphaFoldDB" id="A0A7Z0PFN2"/>
<evidence type="ECO:0000313" key="1">
    <source>
        <dbReference type="EMBL" id="NYV28393.1"/>
    </source>
</evidence>
<dbReference type="Gene3D" id="3.40.50.1000">
    <property type="entry name" value="HAD superfamily/HAD-like"/>
    <property type="match status" value="1"/>
</dbReference>
<organism evidence="1 2">
    <name type="scientific">Streptobacillus felis</name>
    <dbReference type="NCBI Taxonomy" id="1384509"/>
    <lineage>
        <taxon>Bacteria</taxon>
        <taxon>Fusobacteriati</taxon>
        <taxon>Fusobacteriota</taxon>
        <taxon>Fusobacteriia</taxon>
        <taxon>Fusobacteriales</taxon>
        <taxon>Leptotrichiaceae</taxon>
        <taxon>Streptobacillus</taxon>
    </lineage>
</organism>